<evidence type="ECO:0000256" key="3">
    <source>
        <dbReference type="ARBA" id="ARBA00022801"/>
    </source>
</evidence>
<dbReference type="Pfam" id="PF00293">
    <property type="entry name" value="NUDIX"/>
    <property type="match status" value="1"/>
</dbReference>
<dbReference type="EMBL" id="JRPQ01000080">
    <property type="protein sequence ID" value="KGI22186.1"/>
    <property type="molecule type" value="Genomic_DNA"/>
</dbReference>
<dbReference type="InterPro" id="IPR050241">
    <property type="entry name" value="NAD-cap_RNA_hydrolase_NudC"/>
</dbReference>
<evidence type="ECO:0000259" key="5">
    <source>
        <dbReference type="PROSITE" id="PS51462"/>
    </source>
</evidence>
<name>A0A098YS91_9BACT</name>
<protein>
    <submittedName>
        <fullName evidence="6">DNA mismatch repair protein MutT</fullName>
    </submittedName>
</protein>
<dbReference type="Gene3D" id="3.90.79.10">
    <property type="entry name" value="Nucleoside Triphosphate Pyrophosphohydrolase"/>
    <property type="match status" value="1"/>
</dbReference>
<feature type="domain" description="Nudix hydrolase" evidence="5">
    <location>
        <begin position="39"/>
        <end position="170"/>
    </location>
</feature>
<sequence length="176" mass="20128">MIHLLEKFQFCPVCGSQHFVIKNEKSKQCENCHFEYYLNPSAANVAFIMNKEGEILIERRLKEPAKGTYDLPGGFTDANETGEEGVIREVKEETNLDVTKATYLFSLPNKYRYSGLDIPTLDMFFLCEVADTSTLTAGDDAGETLWMAPEDIHTEEFGLRSIREGLRRFLDHHLPR</sequence>
<dbReference type="GO" id="GO:0035529">
    <property type="term" value="F:NADH pyrophosphatase activity"/>
    <property type="evidence" value="ECO:0007669"/>
    <property type="project" value="TreeGrafter"/>
</dbReference>
<dbReference type="GO" id="GO:0005829">
    <property type="term" value="C:cytosol"/>
    <property type="evidence" value="ECO:0007669"/>
    <property type="project" value="TreeGrafter"/>
</dbReference>
<keyword evidence="2" id="KW-0479">Metal-binding</keyword>
<dbReference type="InterPro" id="IPR020084">
    <property type="entry name" value="NUDIX_hydrolase_CS"/>
</dbReference>
<dbReference type="SUPFAM" id="SSF55811">
    <property type="entry name" value="Nudix"/>
    <property type="match status" value="1"/>
</dbReference>
<evidence type="ECO:0000313" key="6">
    <source>
        <dbReference type="EMBL" id="KGI22186.1"/>
    </source>
</evidence>
<proteinExistence type="predicted"/>
<dbReference type="PROSITE" id="PS51462">
    <property type="entry name" value="NUDIX"/>
    <property type="match status" value="1"/>
</dbReference>
<comment type="caution">
    <text evidence="6">The sequence shown here is derived from an EMBL/GenBank/DDBJ whole genome shotgun (WGS) entry which is preliminary data.</text>
</comment>
<dbReference type="AlphaFoldDB" id="A0A098YS91"/>
<gene>
    <name evidence="6" type="ORF">HMPREF9304_05885</name>
</gene>
<dbReference type="Proteomes" id="UP000029723">
    <property type="component" value="Unassembled WGS sequence"/>
</dbReference>
<dbReference type="InterPro" id="IPR000086">
    <property type="entry name" value="NUDIX_hydrolase_dom"/>
</dbReference>
<evidence type="ECO:0000256" key="2">
    <source>
        <dbReference type="ARBA" id="ARBA00022723"/>
    </source>
</evidence>
<dbReference type="CDD" id="cd04681">
    <property type="entry name" value="NUDIX_Hydrolase"/>
    <property type="match status" value="1"/>
</dbReference>
<reference evidence="6 7" key="1">
    <citation type="submission" date="2014-07" db="EMBL/GenBank/DDBJ databases">
        <authorList>
            <person name="McCorrison J."/>
            <person name="Sanka R."/>
            <person name="Torralba M."/>
            <person name="Gillis M."/>
            <person name="Haft D.H."/>
            <person name="Methe B."/>
            <person name="Sutton G."/>
            <person name="Nelson K.E."/>
        </authorList>
    </citation>
    <scope>NUCLEOTIDE SEQUENCE [LARGE SCALE GENOMIC DNA]</scope>
    <source>
        <strain evidence="6 7">S9-PR14</strain>
    </source>
</reference>
<dbReference type="PANTHER" id="PTHR42904:SF12">
    <property type="entry name" value="ADP-RIBOSE PYROPHOSPHATASE-RELATED"/>
    <property type="match status" value="1"/>
</dbReference>
<keyword evidence="3" id="KW-0378">Hydrolase</keyword>
<dbReference type="GO" id="GO:0006742">
    <property type="term" value="P:NADP+ catabolic process"/>
    <property type="evidence" value="ECO:0007669"/>
    <property type="project" value="TreeGrafter"/>
</dbReference>
<keyword evidence="4" id="KW-0460">Magnesium</keyword>
<evidence type="ECO:0000256" key="4">
    <source>
        <dbReference type="ARBA" id="ARBA00022842"/>
    </source>
</evidence>
<evidence type="ECO:0000313" key="7">
    <source>
        <dbReference type="Proteomes" id="UP000029723"/>
    </source>
</evidence>
<dbReference type="GO" id="GO:0019677">
    <property type="term" value="P:NAD+ catabolic process"/>
    <property type="evidence" value="ECO:0007669"/>
    <property type="project" value="TreeGrafter"/>
</dbReference>
<organism evidence="6 7">
    <name type="scientific">Hoylesella timonensis S9-PR14</name>
    <dbReference type="NCBI Taxonomy" id="1401062"/>
    <lineage>
        <taxon>Bacteria</taxon>
        <taxon>Pseudomonadati</taxon>
        <taxon>Bacteroidota</taxon>
        <taxon>Bacteroidia</taxon>
        <taxon>Bacteroidales</taxon>
        <taxon>Prevotellaceae</taxon>
        <taxon>Hoylesella</taxon>
    </lineage>
</organism>
<dbReference type="GO" id="GO:0046872">
    <property type="term" value="F:metal ion binding"/>
    <property type="evidence" value="ECO:0007669"/>
    <property type="project" value="UniProtKB-KW"/>
</dbReference>
<dbReference type="PROSITE" id="PS00893">
    <property type="entry name" value="NUDIX_BOX"/>
    <property type="match status" value="1"/>
</dbReference>
<dbReference type="PANTHER" id="PTHR42904">
    <property type="entry name" value="NUDIX HYDROLASE, NUDC SUBFAMILY"/>
    <property type="match status" value="1"/>
</dbReference>
<dbReference type="InterPro" id="IPR015797">
    <property type="entry name" value="NUDIX_hydrolase-like_dom_sf"/>
</dbReference>
<comment type="cofactor">
    <cofactor evidence="1">
        <name>Mg(2+)</name>
        <dbReference type="ChEBI" id="CHEBI:18420"/>
    </cofactor>
</comment>
<accession>A0A098YS91</accession>
<evidence type="ECO:0000256" key="1">
    <source>
        <dbReference type="ARBA" id="ARBA00001946"/>
    </source>
</evidence>